<dbReference type="InterPro" id="IPR042197">
    <property type="entry name" value="Apaf_helical"/>
</dbReference>
<evidence type="ECO:0000313" key="3">
    <source>
        <dbReference type="Proteomes" id="UP000554482"/>
    </source>
</evidence>
<dbReference type="PANTHER" id="PTHR36766:SF64">
    <property type="entry name" value="OS12G0206100 PROTEIN"/>
    <property type="match status" value="1"/>
</dbReference>
<dbReference type="Proteomes" id="UP000554482">
    <property type="component" value="Unassembled WGS sequence"/>
</dbReference>
<dbReference type="Gene3D" id="1.10.8.430">
    <property type="entry name" value="Helical domain of apoptotic protease-activating factors"/>
    <property type="match status" value="1"/>
</dbReference>
<feature type="domain" description="NB-ARC" evidence="1">
    <location>
        <begin position="147"/>
        <end position="341"/>
    </location>
</feature>
<evidence type="ECO:0000313" key="2">
    <source>
        <dbReference type="EMBL" id="KAF5181416.1"/>
    </source>
</evidence>
<accession>A0A7J6V8N7</accession>
<gene>
    <name evidence="2" type="ORF">FRX31_028994</name>
</gene>
<dbReference type="AlphaFoldDB" id="A0A7J6V8N7"/>
<feature type="non-terminal residue" evidence="2">
    <location>
        <position position="1"/>
    </location>
</feature>
<proteinExistence type="predicted"/>
<comment type="caution">
    <text evidence="2">The sequence shown here is derived from an EMBL/GenBank/DDBJ whole genome shotgun (WGS) entry which is preliminary data.</text>
</comment>
<dbReference type="Pfam" id="PF00931">
    <property type="entry name" value="NB-ARC"/>
    <property type="match status" value="1"/>
</dbReference>
<dbReference type="EMBL" id="JABWDY010036221">
    <property type="protein sequence ID" value="KAF5181416.1"/>
    <property type="molecule type" value="Genomic_DNA"/>
</dbReference>
<dbReference type="InterPro" id="IPR027417">
    <property type="entry name" value="P-loop_NTPase"/>
</dbReference>
<dbReference type="InterPro" id="IPR002182">
    <property type="entry name" value="NB-ARC"/>
</dbReference>
<evidence type="ECO:0000259" key="1">
    <source>
        <dbReference type="Pfam" id="PF00931"/>
    </source>
</evidence>
<reference evidence="2 3" key="1">
    <citation type="submission" date="2020-06" db="EMBL/GenBank/DDBJ databases">
        <title>Transcriptomic and genomic resources for Thalictrum thalictroides and T. hernandezii: Facilitating candidate gene discovery in an emerging model plant lineage.</title>
        <authorList>
            <person name="Arias T."/>
            <person name="Riano-Pachon D.M."/>
            <person name="Di Stilio V.S."/>
        </authorList>
    </citation>
    <scope>NUCLEOTIDE SEQUENCE [LARGE SCALE GENOMIC DNA]</scope>
    <source>
        <strain evidence="3">cv. WT478/WT964</strain>
        <tissue evidence="2">Leaves</tissue>
    </source>
</reference>
<protein>
    <submittedName>
        <fullName evidence="2">Disease resistance rpp13-like protein</fullName>
    </submittedName>
</protein>
<dbReference type="GO" id="GO:0043531">
    <property type="term" value="F:ADP binding"/>
    <property type="evidence" value="ECO:0007669"/>
    <property type="project" value="InterPro"/>
</dbReference>
<dbReference type="PRINTS" id="PR00364">
    <property type="entry name" value="DISEASERSIST"/>
</dbReference>
<keyword evidence="3" id="KW-1185">Reference proteome</keyword>
<dbReference type="SUPFAM" id="SSF52540">
    <property type="entry name" value="P-loop containing nucleoside triphosphate hydrolases"/>
    <property type="match status" value="1"/>
</dbReference>
<sequence length="425" mass="47949">MSAEIVQFLMAKYTSFLQETEKDQNRIPLRKIFEEIKIALEKKIHPSMDIPTRDILMDCLYKLNDAFIECQMLSQSRRKCGILTCSPKELFFLVKIKRDLNKIKGNLIKFVPEASTASSSLDGQVRRENSEHSNYETADISEYYGFKDRIEEIVKSLQQKSEDGLNRIGIVGMGGSGKTTLAQLVLNNAEVQKEFSPRIWVPLSQTVNNQVDIERYILEHLLQELGEKEGAYEQTTDASIQSLLLSLNKHLSGKKYLIVFDDVWHINSWYEQLGNWQLQIEEECNDRLDYGLPKGYGGGIIVTGRLEQVVKKMVGEDNLFQLSAPVLDSDSCWSIFMAAVKQYGTPEDHPTITKMKHEILKKCYGLPLAAKAIGEIISHWRHLGINQIDYGWGHSVNVFAAEGSIVSAGIVGASPTANNGTRLTI</sequence>
<organism evidence="2 3">
    <name type="scientific">Thalictrum thalictroides</name>
    <name type="common">Rue-anemone</name>
    <name type="synonym">Anemone thalictroides</name>
    <dbReference type="NCBI Taxonomy" id="46969"/>
    <lineage>
        <taxon>Eukaryota</taxon>
        <taxon>Viridiplantae</taxon>
        <taxon>Streptophyta</taxon>
        <taxon>Embryophyta</taxon>
        <taxon>Tracheophyta</taxon>
        <taxon>Spermatophyta</taxon>
        <taxon>Magnoliopsida</taxon>
        <taxon>Ranunculales</taxon>
        <taxon>Ranunculaceae</taxon>
        <taxon>Thalictroideae</taxon>
        <taxon>Thalictrum</taxon>
    </lineage>
</organism>
<dbReference type="OrthoDB" id="1900634at2759"/>
<name>A0A7J6V8N7_THATH</name>
<dbReference type="PANTHER" id="PTHR36766">
    <property type="entry name" value="PLANT BROAD-SPECTRUM MILDEW RESISTANCE PROTEIN RPW8"/>
    <property type="match status" value="1"/>
</dbReference>
<dbReference type="Gene3D" id="3.40.50.300">
    <property type="entry name" value="P-loop containing nucleotide triphosphate hydrolases"/>
    <property type="match status" value="1"/>
</dbReference>